<dbReference type="EMBL" id="LVWG01000034">
    <property type="protein sequence ID" value="KZK73789.1"/>
    <property type="molecule type" value="Genomic_DNA"/>
</dbReference>
<dbReference type="RefSeq" id="WP_303682220.1">
    <property type="nucleotide sequence ID" value="NZ_LVWG01000034.1"/>
</dbReference>
<accession>A0A165LAM4</accession>
<dbReference type="SUPFAM" id="SSF53756">
    <property type="entry name" value="UDP-Glycosyltransferase/glycogen phosphorylase"/>
    <property type="match status" value="1"/>
</dbReference>
<evidence type="ECO:0000256" key="4">
    <source>
        <dbReference type="ARBA" id="ARBA00010281"/>
    </source>
</evidence>
<comment type="caution">
    <text evidence="11">The sequence shown here is derived from an EMBL/GenBank/DDBJ whole genome shotgun (WGS) entry which is preliminary data.</text>
</comment>
<dbReference type="Gene3D" id="3.40.50.2000">
    <property type="entry name" value="Glycogen Phosphorylase B"/>
    <property type="match status" value="2"/>
</dbReference>
<dbReference type="GO" id="GO:0009011">
    <property type="term" value="F:alpha-1,4-glucan glucosyltransferase (ADP-glucose donor) activity"/>
    <property type="evidence" value="ECO:0007669"/>
    <property type="project" value="UniProtKB-UniRule"/>
</dbReference>
<feature type="domain" description="Glycosyl transferase family 1" evidence="9">
    <location>
        <begin position="304"/>
        <end position="458"/>
    </location>
</feature>
<comment type="pathway">
    <text evidence="3 8">Glycan biosynthesis; glycogen biosynthesis.</text>
</comment>
<reference evidence="11 12" key="1">
    <citation type="submission" date="2016-03" db="EMBL/GenBank/DDBJ databases">
        <title>Speciation and ecological success in dimly lit waters: horizontal gene transfer in a green sulfur bacteria bloom unveiled by metagenomic assembly.</title>
        <authorList>
            <person name="Llorens-Mares T."/>
            <person name="Liu Z."/>
            <person name="Allen L.Z."/>
            <person name="Rusch D.B."/>
            <person name="Craig M.T."/>
            <person name="Dupont C.L."/>
            <person name="Bryant D.A."/>
            <person name="Casamayor E.O."/>
        </authorList>
    </citation>
    <scope>NUCLEOTIDE SEQUENCE [LARGE SCALE GENOMIC DNA]</scope>
    <source>
        <strain evidence="11">CIII</strain>
    </source>
</reference>
<dbReference type="Proteomes" id="UP000076481">
    <property type="component" value="Unassembled WGS sequence"/>
</dbReference>
<evidence type="ECO:0000313" key="11">
    <source>
        <dbReference type="EMBL" id="KZK73789.1"/>
    </source>
</evidence>
<comment type="catalytic activity">
    <reaction evidence="1 8">
        <text>[(1-&gt;4)-alpha-D-glucosyl](n) + ADP-alpha-D-glucose = [(1-&gt;4)-alpha-D-glucosyl](n+1) + ADP + H(+)</text>
        <dbReference type="Rhea" id="RHEA:18189"/>
        <dbReference type="Rhea" id="RHEA-COMP:9584"/>
        <dbReference type="Rhea" id="RHEA-COMP:9587"/>
        <dbReference type="ChEBI" id="CHEBI:15378"/>
        <dbReference type="ChEBI" id="CHEBI:15444"/>
        <dbReference type="ChEBI" id="CHEBI:57498"/>
        <dbReference type="ChEBI" id="CHEBI:456216"/>
        <dbReference type="EC" id="2.4.1.21"/>
    </reaction>
</comment>
<feature type="binding site" evidence="8">
    <location>
        <position position="20"/>
    </location>
    <ligand>
        <name>ADP-alpha-D-glucose</name>
        <dbReference type="ChEBI" id="CHEBI:57498"/>
    </ligand>
</feature>
<dbReference type="PANTHER" id="PTHR45825:SF11">
    <property type="entry name" value="ALPHA AMYLASE DOMAIN-CONTAINING PROTEIN"/>
    <property type="match status" value="1"/>
</dbReference>
<dbReference type="GO" id="GO:0004373">
    <property type="term" value="F:alpha-1,4-glucan glucosyltransferase (UDP-glucose donor) activity"/>
    <property type="evidence" value="ECO:0007669"/>
    <property type="project" value="InterPro"/>
</dbReference>
<keyword evidence="7 8" id="KW-0320">Glycogen biosynthesis</keyword>
<dbReference type="InterPro" id="IPR001296">
    <property type="entry name" value="Glyco_trans_1"/>
</dbReference>
<evidence type="ECO:0000259" key="9">
    <source>
        <dbReference type="Pfam" id="PF00534"/>
    </source>
</evidence>
<evidence type="ECO:0000313" key="12">
    <source>
        <dbReference type="Proteomes" id="UP000076481"/>
    </source>
</evidence>
<evidence type="ECO:0000259" key="10">
    <source>
        <dbReference type="Pfam" id="PF08323"/>
    </source>
</evidence>
<protein>
    <recommendedName>
        <fullName evidence="8">Glycogen synthase</fullName>
        <ecNumber evidence="8">2.4.1.21</ecNumber>
    </recommendedName>
    <alternativeName>
        <fullName evidence="8">Starch [bacterial glycogen] synthase</fullName>
    </alternativeName>
</protein>
<dbReference type="HAMAP" id="MF_00484">
    <property type="entry name" value="Glycogen_synth"/>
    <property type="match status" value="1"/>
</dbReference>
<comment type="similarity">
    <text evidence="4 8">Belongs to the glycosyltransferase 1 family. Bacterial/plant glycogen synthase subfamily.</text>
</comment>
<dbReference type="PANTHER" id="PTHR45825">
    <property type="entry name" value="GRANULE-BOUND STARCH SYNTHASE 1, CHLOROPLASTIC/AMYLOPLASTIC"/>
    <property type="match status" value="1"/>
</dbReference>
<keyword evidence="5 8" id="KW-0328">Glycosyltransferase</keyword>
<dbReference type="GO" id="GO:0005978">
    <property type="term" value="P:glycogen biosynthetic process"/>
    <property type="evidence" value="ECO:0007669"/>
    <property type="project" value="UniProtKB-UniRule"/>
</dbReference>
<proteinExistence type="inferred from homology"/>
<organism evidence="11 12">
    <name type="scientific">Pelodictyon luteolum</name>
    <dbReference type="NCBI Taxonomy" id="1100"/>
    <lineage>
        <taxon>Bacteria</taxon>
        <taxon>Pseudomonadati</taxon>
        <taxon>Chlorobiota</taxon>
        <taxon>Chlorobiia</taxon>
        <taxon>Chlorobiales</taxon>
        <taxon>Chlorobiaceae</taxon>
        <taxon>Chlorobium/Pelodictyon group</taxon>
        <taxon>Pelodictyon</taxon>
    </lineage>
</organism>
<dbReference type="AlphaFoldDB" id="A0A165LAM4"/>
<evidence type="ECO:0000256" key="3">
    <source>
        <dbReference type="ARBA" id="ARBA00004964"/>
    </source>
</evidence>
<evidence type="ECO:0000256" key="5">
    <source>
        <dbReference type="ARBA" id="ARBA00022676"/>
    </source>
</evidence>
<evidence type="ECO:0000256" key="1">
    <source>
        <dbReference type="ARBA" id="ARBA00001478"/>
    </source>
</evidence>
<comment type="function">
    <text evidence="2 8">Synthesizes alpha-1,4-glucan chains using ADP-glucose.</text>
</comment>
<dbReference type="NCBIfam" id="TIGR02095">
    <property type="entry name" value="glgA"/>
    <property type="match status" value="1"/>
</dbReference>
<gene>
    <name evidence="8" type="primary">glgA</name>
    <name evidence="11" type="ORF">A3K90_01295</name>
</gene>
<dbReference type="EC" id="2.4.1.21" evidence="8"/>
<dbReference type="InterPro" id="IPR011835">
    <property type="entry name" value="GS/SS"/>
</dbReference>
<keyword evidence="6 8" id="KW-0808">Transferase</keyword>
<dbReference type="Pfam" id="PF08323">
    <property type="entry name" value="Glyco_transf_5"/>
    <property type="match status" value="1"/>
</dbReference>
<dbReference type="Pfam" id="PF00534">
    <property type="entry name" value="Glycos_transf_1"/>
    <property type="match status" value="1"/>
</dbReference>
<dbReference type="UniPathway" id="UPA00164"/>
<sequence>MSRRNYKVLYVSGEVSPFVRTSALADFMASFPQALEEEGFEARIMMPKYGTINDRKFRLHDVLRLSDIEVPLREKTDLLNVKVTALPSSKIQTYFLYNEKYFKRNGLFTDVYLGNDLKGNTEKVIFFNVGVLETLVRLGWRPDIIHCHDWYASLIPLLLKTVYRDHEFFRGIKTVLTIHNAYRQGILPFKVFEKLLPEEVSGALHKSGEHVNMLYTGVENADMLTTTSKLHADEIVRDEVPGCGLKQVLEGRKESLHGIVNGIDTRQWNPSTDKLIKKRFATDRMEGKLENRAALSEEVHMPLEEGRPVIGVIMNFDDFQGAALIEKSLKKLVALDINLLICGSGDKKYEKSFRDFADTHPDQVSLSTDCPESFLHLAIAGLDMLVMGGKIESCGMLQMFAMSYGTIPVAYAGGGIVETIDEVKGDEGTGFIFREYTPDALVSKLQEAIGCYHDSERWPELVLRAMTRDFAWKSAAEEYAGLYRELLGS</sequence>
<feature type="domain" description="Starch synthase catalytic" evidence="10">
    <location>
        <begin position="7"/>
        <end position="250"/>
    </location>
</feature>
<dbReference type="NCBIfam" id="NF010698">
    <property type="entry name" value="PRK14098.1"/>
    <property type="match status" value="1"/>
</dbReference>
<dbReference type="InterPro" id="IPR013534">
    <property type="entry name" value="Starch_synth_cat_dom"/>
</dbReference>
<name>A0A165LAM4_PELLU</name>
<evidence type="ECO:0000256" key="6">
    <source>
        <dbReference type="ARBA" id="ARBA00022679"/>
    </source>
</evidence>
<evidence type="ECO:0000256" key="2">
    <source>
        <dbReference type="ARBA" id="ARBA00002764"/>
    </source>
</evidence>
<evidence type="ECO:0000256" key="7">
    <source>
        <dbReference type="ARBA" id="ARBA00023056"/>
    </source>
</evidence>
<evidence type="ECO:0000256" key="8">
    <source>
        <dbReference type="HAMAP-Rule" id="MF_00484"/>
    </source>
</evidence>
<dbReference type="CDD" id="cd03791">
    <property type="entry name" value="GT5_Glycogen_synthase_DULL1-like"/>
    <property type="match status" value="1"/>
</dbReference>